<feature type="domain" description="Thiamine pyrophosphate enzyme N-terminal TPP-binding" evidence="5">
    <location>
        <begin position="3"/>
        <end position="111"/>
    </location>
</feature>
<organism evidence="6 7">
    <name type="scientific">Rhodalgimonas zhirmunskyi</name>
    <dbReference type="NCBI Taxonomy" id="2964767"/>
    <lineage>
        <taxon>Bacteria</taxon>
        <taxon>Pseudomonadati</taxon>
        <taxon>Pseudomonadota</taxon>
        <taxon>Alphaproteobacteria</taxon>
        <taxon>Rhodobacterales</taxon>
        <taxon>Roseobacteraceae</taxon>
        <taxon>Rhodalgimonas</taxon>
    </lineage>
</organism>
<evidence type="ECO:0000259" key="4">
    <source>
        <dbReference type="Pfam" id="PF02775"/>
    </source>
</evidence>
<reference evidence="6" key="1">
    <citation type="submission" date="2022-07" db="EMBL/GenBank/DDBJ databases">
        <authorList>
            <person name="Otstavnykh N."/>
            <person name="Isaeva M."/>
            <person name="Bystritskaya E."/>
        </authorList>
    </citation>
    <scope>NUCLEOTIDE SEQUENCE</scope>
    <source>
        <strain evidence="6">10Alg 79</strain>
    </source>
</reference>
<dbReference type="InterPro" id="IPR029061">
    <property type="entry name" value="THDP-binding"/>
</dbReference>
<dbReference type="GO" id="GO:0044281">
    <property type="term" value="P:small molecule metabolic process"/>
    <property type="evidence" value="ECO:0007669"/>
    <property type="project" value="UniProtKB-ARBA"/>
</dbReference>
<dbReference type="EMBL" id="JANFFA010000003">
    <property type="protein sequence ID" value="MDQ2094976.1"/>
    <property type="molecule type" value="Genomic_DNA"/>
</dbReference>
<dbReference type="PANTHER" id="PTHR18968">
    <property type="entry name" value="THIAMINE PYROPHOSPHATE ENZYMES"/>
    <property type="match status" value="1"/>
</dbReference>
<dbReference type="Pfam" id="PF02775">
    <property type="entry name" value="TPP_enzyme_C"/>
    <property type="match status" value="1"/>
</dbReference>
<dbReference type="GO" id="GO:0003984">
    <property type="term" value="F:acetolactate synthase activity"/>
    <property type="evidence" value="ECO:0007669"/>
    <property type="project" value="TreeGrafter"/>
</dbReference>
<dbReference type="InterPro" id="IPR000399">
    <property type="entry name" value="TPP-bd_CS"/>
</dbReference>
<dbReference type="PANTHER" id="PTHR18968:SF86">
    <property type="entry name" value="ACETOLACTATE SYNTHASE LARGE SUBUNIT ILVX-RELATED"/>
    <property type="match status" value="1"/>
</dbReference>
<dbReference type="InterPro" id="IPR012001">
    <property type="entry name" value="Thiamin_PyroP_enz_TPP-bd_dom"/>
</dbReference>
<dbReference type="CDD" id="cd07035">
    <property type="entry name" value="TPP_PYR_POX_like"/>
    <property type="match status" value="1"/>
</dbReference>
<keyword evidence="7" id="KW-1185">Reference proteome</keyword>
<reference evidence="6" key="2">
    <citation type="submission" date="2023-04" db="EMBL/GenBank/DDBJ databases">
        <title>'Rhodoalgimonas zhirmunskyi' gen. nov., isolated from a red alga.</title>
        <authorList>
            <person name="Nedashkovskaya O.I."/>
            <person name="Otstavnykh N.Y."/>
            <person name="Bystritskaya E.P."/>
            <person name="Balabanova L.A."/>
            <person name="Isaeva M.P."/>
        </authorList>
    </citation>
    <scope>NUCLEOTIDE SEQUENCE</scope>
    <source>
        <strain evidence="6">10Alg 79</strain>
    </source>
</reference>
<dbReference type="InterPro" id="IPR011766">
    <property type="entry name" value="TPP_enzyme_TPP-bd"/>
</dbReference>
<accession>A0AAJ1UEV3</accession>
<dbReference type="NCBIfam" id="NF005760">
    <property type="entry name" value="PRK07586.1"/>
    <property type="match status" value="1"/>
</dbReference>
<dbReference type="Pfam" id="PF02776">
    <property type="entry name" value="TPP_enzyme_N"/>
    <property type="match status" value="1"/>
</dbReference>
<evidence type="ECO:0000259" key="5">
    <source>
        <dbReference type="Pfam" id="PF02776"/>
    </source>
</evidence>
<dbReference type="RefSeq" id="WP_317626582.1">
    <property type="nucleotide sequence ID" value="NZ_JANFFA010000003.1"/>
</dbReference>
<proteinExistence type="inferred from homology"/>
<keyword evidence="3" id="KW-0786">Thiamine pyrophosphate</keyword>
<feature type="domain" description="Thiamine pyrophosphate enzyme TPP-binding" evidence="4">
    <location>
        <begin position="380"/>
        <end position="512"/>
    </location>
</feature>
<dbReference type="Gene3D" id="3.40.50.970">
    <property type="match status" value="2"/>
</dbReference>
<evidence type="ECO:0000313" key="7">
    <source>
        <dbReference type="Proteomes" id="UP001227162"/>
    </source>
</evidence>
<comment type="caution">
    <text evidence="6">The sequence shown here is derived from an EMBL/GenBank/DDBJ whole genome shotgun (WGS) entry which is preliminary data.</text>
</comment>
<evidence type="ECO:0000256" key="1">
    <source>
        <dbReference type="ARBA" id="ARBA00007812"/>
    </source>
</evidence>
<comment type="similarity">
    <text evidence="1">Belongs to the TPP enzyme family.</text>
</comment>
<name>A0AAJ1UEV3_9RHOB</name>
<dbReference type="Proteomes" id="UP001227162">
    <property type="component" value="Unassembled WGS sequence"/>
</dbReference>
<dbReference type="PROSITE" id="PS00187">
    <property type="entry name" value="TPP_ENZYMES"/>
    <property type="match status" value="1"/>
</dbReference>
<dbReference type="GO" id="GO:0000287">
    <property type="term" value="F:magnesium ion binding"/>
    <property type="evidence" value="ECO:0007669"/>
    <property type="project" value="InterPro"/>
</dbReference>
<gene>
    <name evidence="6" type="ORF">NOI20_12710</name>
</gene>
<sequence>MTNGADALAQVLAQNGVDTCFANPGTTEMHMVQALTGRHGIKNHLCLFEGVASGAADGYARMARRPAATLLHLGPGLANALANLHNARKASTPVLNLVGEHALDHIAHNAPLTSDIATLAAPMSKSVVTLTETSQIAAQTRQILTDMQTGTPGVGTLIVPNDVAWGQAAPGNVPPVDLPPLALPDDRTVEAAAKALKSDGAMLILGHPFITARMQELAYAICTATGATLMGEAATARTARGAGLPNLPRIPFQIDAALAHLKDVRQAVLAGAKAPVAFFAYPERPSALLPPACTETTLCTADDNLEGALEALAEAVGAKPVKADPGQLPAAPGEQAIDAEILGAAVANALPEGAIVIDESVTNGLYLYANGGTSPVAHDWINNRGGSIGYSMPVAIGAAVACPDRPVIVVTGDGSASYTPQSLWTMARSGLNITVVVLANRRYKILANEMSKIGAGEPDEGSDPLLSLDQPPIDWSALSKGYGVPATRVETGAALMQQIRRAVAEPGPSLIEAVM</sequence>
<dbReference type="InterPro" id="IPR045229">
    <property type="entry name" value="TPP_enz"/>
</dbReference>
<dbReference type="AlphaFoldDB" id="A0AAJ1UEV3"/>
<dbReference type="SUPFAM" id="SSF52518">
    <property type="entry name" value="Thiamin diphosphate-binding fold (THDP-binding)"/>
    <property type="match status" value="2"/>
</dbReference>
<keyword evidence="2" id="KW-0808">Transferase</keyword>
<dbReference type="GO" id="GO:0050660">
    <property type="term" value="F:flavin adenine dinucleotide binding"/>
    <property type="evidence" value="ECO:0007669"/>
    <property type="project" value="TreeGrafter"/>
</dbReference>
<protein>
    <submittedName>
        <fullName evidence="6">Acetolactate synthase large subunit</fullName>
    </submittedName>
</protein>
<evidence type="ECO:0000256" key="2">
    <source>
        <dbReference type="ARBA" id="ARBA00022679"/>
    </source>
</evidence>
<dbReference type="GO" id="GO:0030976">
    <property type="term" value="F:thiamine pyrophosphate binding"/>
    <property type="evidence" value="ECO:0007669"/>
    <property type="project" value="InterPro"/>
</dbReference>
<evidence type="ECO:0000256" key="3">
    <source>
        <dbReference type="ARBA" id="ARBA00023052"/>
    </source>
</evidence>
<evidence type="ECO:0000313" key="6">
    <source>
        <dbReference type="EMBL" id="MDQ2094976.1"/>
    </source>
</evidence>
<dbReference type="CDD" id="cd02002">
    <property type="entry name" value="TPP_BFDC"/>
    <property type="match status" value="1"/>
</dbReference>